<feature type="domain" description="Major facilitator superfamily (MFS) profile" evidence="6">
    <location>
        <begin position="16"/>
        <end position="463"/>
    </location>
</feature>
<dbReference type="EMBL" id="FODT01000006">
    <property type="protein sequence ID" value="SEO97073.1"/>
    <property type="molecule type" value="Genomic_DNA"/>
</dbReference>
<evidence type="ECO:0000259" key="6">
    <source>
        <dbReference type="PROSITE" id="PS50850"/>
    </source>
</evidence>
<dbReference type="Proteomes" id="UP000199615">
    <property type="component" value="Unassembled WGS sequence"/>
</dbReference>
<dbReference type="OrthoDB" id="2414439at2"/>
<feature type="transmembrane region" description="Helical" evidence="5">
    <location>
        <begin position="50"/>
        <end position="69"/>
    </location>
</feature>
<keyword evidence="8" id="KW-1185">Reference proteome</keyword>
<keyword evidence="2 5" id="KW-0812">Transmembrane</keyword>
<dbReference type="InterPro" id="IPR036259">
    <property type="entry name" value="MFS_trans_sf"/>
</dbReference>
<evidence type="ECO:0000313" key="8">
    <source>
        <dbReference type="Proteomes" id="UP000199615"/>
    </source>
</evidence>
<comment type="subcellular location">
    <subcellularLocation>
        <location evidence="1">Membrane</location>
        <topology evidence="1">Multi-pass membrane protein</topology>
    </subcellularLocation>
</comment>
<feature type="transmembrane region" description="Helical" evidence="5">
    <location>
        <begin position="406"/>
        <end position="431"/>
    </location>
</feature>
<dbReference type="RefSeq" id="WP_092684477.1">
    <property type="nucleotide sequence ID" value="NZ_FODT01000006.1"/>
</dbReference>
<reference evidence="8" key="1">
    <citation type="submission" date="2016-10" db="EMBL/GenBank/DDBJ databases">
        <authorList>
            <person name="Varghese N."/>
            <person name="Submissions S."/>
        </authorList>
    </citation>
    <scope>NUCLEOTIDE SEQUENCE [LARGE SCALE GENOMIC DNA]</scope>
    <source>
        <strain evidence="8">DSM 123</strain>
    </source>
</reference>
<feature type="transmembrane region" description="Helical" evidence="5">
    <location>
        <begin position="437"/>
        <end position="459"/>
    </location>
</feature>
<dbReference type="Gene3D" id="1.20.1250.20">
    <property type="entry name" value="MFS general substrate transporter like domains"/>
    <property type="match status" value="1"/>
</dbReference>
<feature type="transmembrane region" description="Helical" evidence="5">
    <location>
        <begin position="339"/>
        <end position="363"/>
    </location>
</feature>
<organism evidence="7 8">
    <name type="scientific">Rhodopseudomonas pseudopalustris</name>
    <dbReference type="NCBI Taxonomy" id="1513892"/>
    <lineage>
        <taxon>Bacteria</taxon>
        <taxon>Pseudomonadati</taxon>
        <taxon>Pseudomonadota</taxon>
        <taxon>Alphaproteobacteria</taxon>
        <taxon>Hyphomicrobiales</taxon>
        <taxon>Nitrobacteraceae</taxon>
        <taxon>Rhodopseudomonas</taxon>
    </lineage>
</organism>
<evidence type="ECO:0000256" key="5">
    <source>
        <dbReference type="SAM" id="Phobius"/>
    </source>
</evidence>
<dbReference type="PRINTS" id="PR01036">
    <property type="entry name" value="TCRTETB"/>
</dbReference>
<evidence type="ECO:0000256" key="4">
    <source>
        <dbReference type="ARBA" id="ARBA00023136"/>
    </source>
</evidence>
<dbReference type="CDD" id="cd17321">
    <property type="entry name" value="MFS_MMR_MDR_like"/>
    <property type="match status" value="1"/>
</dbReference>
<accession>A0A1H8U2K8</accession>
<dbReference type="PANTHER" id="PTHR42718">
    <property type="entry name" value="MAJOR FACILITATOR SUPERFAMILY MULTIDRUG TRANSPORTER MFSC"/>
    <property type="match status" value="1"/>
</dbReference>
<proteinExistence type="predicted"/>
<feature type="transmembrane region" description="Helical" evidence="5">
    <location>
        <begin position="175"/>
        <end position="195"/>
    </location>
</feature>
<feature type="transmembrane region" description="Helical" evidence="5">
    <location>
        <begin position="309"/>
        <end position="327"/>
    </location>
</feature>
<sequence>MHQTLAAADSSRRWRVLAIVVAAQFMFGVDSFIVNVAIPTISTELNASSSQIEAVIAIYLIGYATLIVTGGRLGDIYGTKTVFLAGVFGFTLTSLWCGLAQSGPELILARLAQGATAALMVPQVLATLHVLFPDADRAKAFAIYGIVLGLAGAAGFALGGLLVTLDLGGYGWRSIFFVNIPVGLVILAAAAWVVPQAPRRPATRLDLPGAVILFTGLLCVIGPLLFGREVDWAGWIWLVIAGGVAIVLLFLRYERALAARGGMPLIDLGLLADPAFMRGLGAVFLFFFANQSFYLVVTLYMQMVLKIPPLPAGLVFLPLALAFVIASRHSGARARRRGTLVLIEGCLLQIAGLALVALTVALIAAPTPFMLALALIVVGYGQGLVMAPLSGAVLSTVQATSAGSGAGLYGTTTQISSAAGIAAIGSIYFALAEASSGRFALLVALALIAGSVAGSAILLRWMRRATLVPS</sequence>
<protein>
    <submittedName>
        <fullName evidence="7">Drug resistance transporter, EmrB/QacA subfamily</fullName>
    </submittedName>
</protein>
<feature type="transmembrane region" description="Helical" evidence="5">
    <location>
        <begin position="16"/>
        <end position="38"/>
    </location>
</feature>
<keyword evidence="4 5" id="KW-0472">Membrane</keyword>
<name>A0A1H8U2K8_9BRAD</name>
<dbReference type="PROSITE" id="PS50850">
    <property type="entry name" value="MFS"/>
    <property type="match status" value="1"/>
</dbReference>
<dbReference type="SUPFAM" id="SSF103473">
    <property type="entry name" value="MFS general substrate transporter"/>
    <property type="match status" value="2"/>
</dbReference>
<feature type="transmembrane region" description="Helical" evidence="5">
    <location>
        <begin position="81"/>
        <end position="101"/>
    </location>
</feature>
<dbReference type="GO" id="GO:0022857">
    <property type="term" value="F:transmembrane transporter activity"/>
    <property type="evidence" value="ECO:0007669"/>
    <property type="project" value="InterPro"/>
</dbReference>
<evidence type="ECO:0000256" key="2">
    <source>
        <dbReference type="ARBA" id="ARBA00022692"/>
    </source>
</evidence>
<dbReference type="Pfam" id="PF07690">
    <property type="entry name" value="MFS_1"/>
    <property type="match status" value="2"/>
</dbReference>
<evidence type="ECO:0000256" key="1">
    <source>
        <dbReference type="ARBA" id="ARBA00004141"/>
    </source>
</evidence>
<feature type="transmembrane region" description="Helical" evidence="5">
    <location>
        <begin position="141"/>
        <end position="163"/>
    </location>
</feature>
<keyword evidence="3 5" id="KW-1133">Transmembrane helix</keyword>
<dbReference type="AlphaFoldDB" id="A0A1H8U2K8"/>
<evidence type="ECO:0000256" key="3">
    <source>
        <dbReference type="ARBA" id="ARBA00022989"/>
    </source>
</evidence>
<dbReference type="InterPro" id="IPR011701">
    <property type="entry name" value="MFS"/>
</dbReference>
<feature type="transmembrane region" description="Helical" evidence="5">
    <location>
        <begin position="107"/>
        <end position="132"/>
    </location>
</feature>
<dbReference type="PANTHER" id="PTHR42718:SF39">
    <property type="entry name" value="ACTINORHODIN TRANSPORTER-RELATED"/>
    <property type="match status" value="1"/>
</dbReference>
<dbReference type="Gene3D" id="1.20.1720.10">
    <property type="entry name" value="Multidrug resistance protein D"/>
    <property type="match status" value="1"/>
</dbReference>
<dbReference type="InterPro" id="IPR020846">
    <property type="entry name" value="MFS_dom"/>
</dbReference>
<feature type="transmembrane region" description="Helical" evidence="5">
    <location>
        <begin position="207"/>
        <end position="226"/>
    </location>
</feature>
<gene>
    <name evidence="7" type="ORF">SAMN05444123_106237</name>
</gene>
<evidence type="ECO:0000313" key="7">
    <source>
        <dbReference type="EMBL" id="SEO97073.1"/>
    </source>
</evidence>
<feature type="transmembrane region" description="Helical" evidence="5">
    <location>
        <begin position="232"/>
        <end position="253"/>
    </location>
</feature>
<feature type="transmembrane region" description="Helical" evidence="5">
    <location>
        <begin position="369"/>
        <end position="394"/>
    </location>
</feature>
<dbReference type="GO" id="GO:0016020">
    <property type="term" value="C:membrane"/>
    <property type="evidence" value="ECO:0007669"/>
    <property type="project" value="UniProtKB-SubCell"/>
</dbReference>